<dbReference type="Proteomes" id="UP000233781">
    <property type="component" value="Unassembled WGS sequence"/>
</dbReference>
<dbReference type="InterPro" id="IPR027381">
    <property type="entry name" value="LytR/CpsA/Psr_C"/>
</dbReference>
<dbReference type="InterPro" id="IPR050922">
    <property type="entry name" value="LytR/CpsA/Psr_CW_biosynth"/>
</dbReference>
<name>A0A2N3YK48_9MICO</name>
<feature type="transmembrane region" description="Helical" evidence="3">
    <location>
        <begin position="40"/>
        <end position="60"/>
    </location>
</feature>
<feature type="compositionally biased region" description="Low complexity" evidence="2">
    <location>
        <begin position="479"/>
        <end position="495"/>
    </location>
</feature>
<reference evidence="6 7" key="1">
    <citation type="submission" date="2017-12" db="EMBL/GenBank/DDBJ databases">
        <title>Sequencing the genomes of 1000 Actinobacteria strains.</title>
        <authorList>
            <person name="Klenk H.-P."/>
        </authorList>
    </citation>
    <scope>NUCLEOTIDE SEQUENCE [LARGE SCALE GENOMIC DNA]</scope>
    <source>
        <strain evidence="6 7">DSM 12806</strain>
    </source>
</reference>
<dbReference type="RefSeq" id="WP_245862254.1">
    <property type="nucleotide sequence ID" value="NZ_PJNE01000001.1"/>
</dbReference>
<evidence type="ECO:0000256" key="2">
    <source>
        <dbReference type="SAM" id="MobiDB-lite"/>
    </source>
</evidence>
<dbReference type="AlphaFoldDB" id="A0A2N3YK48"/>
<feature type="region of interest" description="Disordered" evidence="2">
    <location>
        <begin position="1"/>
        <end position="34"/>
    </location>
</feature>
<dbReference type="Pfam" id="PF03816">
    <property type="entry name" value="LytR_cpsA_psr"/>
    <property type="match status" value="1"/>
</dbReference>
<comment type="caution">
    <text evidence="6">The sequence shown here is derived from an EMBL/GenBank/DDBJ whole genome shotgun (WGS) entry which is preliminary data.</text>
</comment>
<dbReference type="EMBL" id="PJNE01000001">
    <property type="protein sequence ID" value="PKW27235.1"/>
    <property type="molecule type" value="Genomic_DNA"/>
</dbReference>
<evidence type="ECO:0000256" key="1">
    <source>
        <dbReference type="ARBA" id="ARBA00006068"/>
    </source>
</evidence>
<dbReference type="PANTHER" id="PTHR33392:SF6">
    <property type="entry name" value="POLYISOPRENYL-TEICHOIC ACID--PEPTIDOGLYCAN TEICHOIC ACID TRANSFERASE TAGU"/>
    <property type="match status" value="1"/>
</dbReference>
<sequence length="507" mass="53540">MDARTNPGTPDPHGSGDPFPSRRDLHGRPPGRRHPWRRRIAIGVVAVVALAGAGVAYATWHLNDNITKVDVSQAIGTDRPTREPQATKAVNLLLIGSDNRTGVGNTSYGKVVDDPGVHSDTNLLVHLSADRTWATVASIPRDSMTKAPPECSKNAPKSTWVMRQWNHNYKIGGTGCLIRTLEGNTGVFVDHYAVVDFRGFKQMVDALDGVKVCTTQAIDDPNSHLKLTPGTHELNGEQALAYVRTRKSVGDGSDLGRIKRQQAFLSSVAQEATSSKLLFQPTRLYGFLNAATQSLTTDPGFTLGTMKDLAESIRTIGLDNIQFVTVPNETYPADPNRVQWKPAADLIWESFREDHKIGAKPTASATPSASPLTVSPDAVTVQVLNGAGTSGLATQARTALEAQGFTVSGTGNAAPTTGTLVEYSAGQEEAARTVAAAFPGARLSKAAGLGKLVRVTLGAGAENVVEVPNRVGSAPLPTPSITAPEPAPSATPTIEGRAAAQDICKTS</sequence>
<dbReference type="Gene3D" id="3.40.630.190">
    <property type="entry name" value="LCP protein"/>
    <property type="match status" value="1"/>
</dbReference>
<evidence type="ECO:0000313" key="7">
    <source>
        <dbReference type="Proteomes" id="UP000233781"/>
    </source>
</evidence>
<keyword evidence="3" id="KW-0472">Membrane</keyword>
<dbReference type="PANTHER" id="PTHR33392">
    <property type="entry name" value="POLYISOPRENYL-TEICHOIC ACID--PEPTIDOGLYCAN TEICHOIC ACID TRANSFERASE TAGU"/>
    <property type="match status" value="1"/>
</dbReference>
<evidence type="ECO:0000256" key="3">
    <source>
        <dbReference type="SAM" id="Phobius"/>
    </source>
</evidence>
<evidence type="ECO:0000313" key="6">
    <source>
        <dbReference type="EMBL" id="PKW27235.1"/>
    </source>
</evidence>
<organism evidence="6 7">
    <name type="scientific">Phycicoccus duodecadis</name>
    <dbReference type="NCBI Taxonomy" id="173053"/>
    <lineage>
        <taxon>Bacteria</taxon>
        <taxon>Bacillati</taxon>
        <taxon>Actinomycetota</taxon>
        <taxon>Actinomycetes</taxon>
        <taxon>Micrococcales</taxon>
        <taxon>Intrasporangiaceae</taxon>
        <taxon>Phycicoccus</taxon>
    </lineage>
</organism>
<evidence type="ECO:0000259" key="4">
    <source>
        <dbReference type="Pfam" id="PF03816"/>
    </source>
</evidence>
<keyword evidence="3" id="KW-0812">Transmembrane</keyword>
<dbReference type="NCBIfam" id="TIGR00350">
    <property type="entry name" value="lytR_cpsA_psr"/>
    <property type="match status" value="1"/>
</dbReference>
<feature type="domain" description="Cell envelope-related transcriptional attenuator" evidence="4">
    <location>
        <begin position="118"/>
        <end position="272"/>
    </location>
</feature>
<protein>
    <submittedName>
        <fullName evidence="6">LytR family transcriptional attenuator</fullName>
    </submittedName>
</protein>
<keyword evidence="7" id="KW-1185">Reference proteome</keyword>
<feature type="domain" description="LytR/CpsA/Psr regulator C-terminal" evidence="5">
    <location>
        <begin position="379"/>
        <end position="459"/>
    </location>
</feature>
<keyword evidence="3" id="KW-1133">Transmembrane helix</keyword>
<comment type="similarity">
    <text evidence="1">Belongs to the LytR/CpsA/Psr (LCP) family.</text>
</comment>
<dbReference type="InterPro" id="IPR004474">
    <property type="entry name" value="LytR_CpsA_psr"/>
</dbReference>
<dbReference type="Gene3D" id="3.30.70.2390">
    <property type="match status" value="1"/>
</dbReference>
<accession>A0A2N3YK48</accession>
<evidence type="ECO:0000259" key="5">
    <source>
        <dbReference type="Pfam" id="PF13399"/>
    </source>
</evidence>
<feature type="region of interest" description="Disordered" evidence="2">
    <location>
        <begin position="475"/>
        <end position="507"/>
    </location>
</feature>
<dbReference type="Pfam" id="PF13399">
    <property type="entry name" value="LytR_C"/>
    <property type="match status" value="1"/>
</dbReference>
<gene>
    <name evidence="6" type="ORF">ATL31_2073</name>
</gene>
<proteinExistence type="inferred from homology"/>